<feature type="domain" description="RING-type" evidence="17">
    <location>
        <begin position="1558"/>
        <end position="1600"/>
    </location>
</feature>
<keyword evidence="3" id="KW-0808">Transferase</keyword>
<comment type="catalytic activity">
    <reaction evidence="13">
        <text>ATP + H2O = ADP + phosphate + H(+)</text>
        <dbReference type="Rhea" id="RHEA:13065"/>
        <dbReference type="ChEBI" id="CHEBI:15377"/>
        <dbReference type="ChEBI" id="CHEBI:15378"/>
        <dbReference type="ChEBI" id="CHEBI:30616"/>
        <dbReference type="ChEBI" id="CHEBI:43474"/>
        <dbReference type="ChEBI" id="CHEBI:456216"/>
        <dbReference type="EC" id="3.6.4.13"/>
    </reaction>
</comment>
<evidence type="ECO:0000256" key="8">
    <source>
        <dbReference type="ARBA" id="ARBA00022786"/>
    </source>
</evidence>
<dbReference type="InterPro" id="IPR011545">
    <property type="entry name" value="DEAD/DEAH_box_helicase_dom"/>
</dbReference>
<dbReference type="Gene3D" id="1.20.120.1080">
    <property type="match status" value="1"/>
</dbReference>
<dbReference type="SUPFAM" id="SSF57850">
    <property type="entry name" value="RING/U-box"/>
    <property type="match status" value="3"/>
</dbReference>
<evidence type="ECO:0000256" key="14">
    <source>
        <dbReference type="PROSITE-ProRule" id="PRU00175"/>
    </source>
</evidence>
<dbReference type="InterPro" id="IPR035979">
    <property type="entry name" value="RBD_domain_sf"/>
</dbReference>
<dbReference type="GO" id="GO:0003723">
    <property type="term" value="F:RNA binding"/>
    <property type="evidence" value="ECO:0007669"/>
    <property type="project" value="TreeGrafter"/>
</dbReference>
<dbReference type="InterPro" id="IPR001650">
    <property type="entry name" value="Helicase_C-like"/>
</dbReference>
<dbReference type="SUPFAM" id="SSF52540">
    <property type="entry name" value="P-loop containing nucleoside triphosphate hydrolases"/>
    <property type="match status" value="1"/>
</dbReference>
<dbReference type="FunFam" id="1.20.120.1080:FF:000033">
    <property type="entry name" value="RBR-type E3 ubiquitin transferase"/>
    <property type="match status" value="1"/>
</dbReference>
<dbReference type="Pfam" id="PF24471">
    <property type="entry name" value="KH_DEAH11"/>
    <property type="match status" value="1"/>
</dbReference>
<dbReference type="GO" id="GO:0016740">
    <property type="term" value="F:transferase activity"/>
    <property type="evidence" value="ECO:0007669"/>
    <property type="project" value="UniProtKB-KW"/>
</dbReference>
<dbReference type="Pfam" id="PF00271">
    <property type="entry name" value="Helicase_C"/>
    <property type="match status" value="1"/>
</dbReference>
<gene>
    <name evidence="21" type="ORF">LUZ63_008129</name>
</gene>
<dbReference type="InterPro" id="IPR056247">
    <property type="entry name" value="KH_DEAH11/12_2nd"/>
</dbReference>
<dbReference type="InterPro" id="IPR017907">
    <property type="entry name" value="Znf_RING_CS"/>
</dbReference>
<feature type="domain" description="Helicase ATP-binding" evidence="18">
    <location>
        <begin position="304"/>
        <end position="468"/>
    </location>
</feature>
<evidence type="ECO:0000256" key="4">
    <source>
        <dbReference type="ARBA" id="ARBA00022723"/>
    </source>
</evidence>
<dbReference type="PROSITE" id="PS50089">
    <property type="entry name" value="ZF_RING_2"/>
    <property type="match status" value="1"/>
</dbReference>
<dbReference type="InterPro" id="IPR027417">
    <property type="entry name" value="P-loop_NTPase"/>
</dbReference>
<dbReference type="InterPro" id="IPR002464">
    <property type="entry name" value="DNA/RNA_helicase_DEAH_CS"/>
</dbReference>
<evidence type="ECO:0000259" key="18">
    <source>
        <dbReference type="PROSITE" id="PS51192"/>
    </source>
</evidence>
<dbReference type="FunFam" id="3.40.50.300:FF:001279">
    <property type="entry name" value="ATP-dependent RNA helicase DEAH12 chloroplastic"/>
    <property type="match status" value="1"/>
</dbReference>
<dbReference type="Gene3D" id="3.30.40.10">
    <property type="entry name" value="Zinc/RING finger domain, C3HC4 (zinc finger)"/>
    <property type="match status" value="1"/>
</dbReference>
<feature type="coiled-coil region" evidence="15">
    <location>
        <begin position="217"/>
        <end position="244"/>
    </location>
</feature>
<dbReference type="Pfam" id="PF21010">
    <property type="entry name" value="HA2_C"/>
    <property type="match status" value="1"/>
</dbReference>
<dbReference type="Pfam" id="PF24637">
    <property type="entry name" value="RRM_DEAH11"/>
    <property type="match status" value="1"/>
</dbReference>
<dbReference type="SMART" id="SM00847">
    <property type="entry name" value="HA2"/>
    <property type="match status" value="1"/>
</dbReference>
<evidence type="ECO:0000256" key="15">
    <source>
        <dbReference type="SAM" id="Coils"/>
    </source>
</evidence>
<evidence type="ECO:0000256" key="1">
    <source>
        <dbReference type="ARBA" id="ARBA00008792"/>
    </source>
</evidence>
<keyword evidence="4" id="KW-0479">Metal-binding</keyword>
<dbReference type="InterPro" id="IPR044066">
    <property type="entry name" value="TRIAD_supradom"/>
</dbReference>
<dbReference type="InterPro" id="IPR014001">
    <property type="entry name" value="Helicase_ATP-bd"/>
</dbReference>
<accession>A0A9Q0CT17</accession>
<dbReference type="SMART" id="SM00490">
    <property type="entry name" value="HELICc"/>
    <property type="match status" value="1"/>
</dbReference>
<keyword evidence="12" id="KW-0067">ATP-binding</keyword>
<dbReference type="Pfam" id="PF24641">
    <property type="entry name" value="KH_DEAH11_2nd"/>
    <property type="match status" value="1"/>
</dbReference>
<name>A0A9Q0CT17_9POAL</name>
<sequence>MLFLPSSSFPILTHCPSLNPHPNSYSSSKSTSNPFKSENEEEKEEEMRPSSSYPYRHHWQGRPYRPPDRYRRPCPPRQLYTLILVRKKPTSVSAIETLIRACPDLPNNLSVKPNGPLAAVMTYTHWLNAVRAAAFLWQYRLAGSHCLTIKLNPPAEPGSPNFAEEMRQMAAVFSRHINSLLETHPALRRWEQRASELDSEIVKVSWLLGGRNSLAVFTELQARKKAFELEMDQVQSRLREFREAMDCILACLRQGTGMEGEGDKVQIFKMGKQLDFELLHALITRECRRLEDGLPVYGCRTKILSQILANQVMVLIGETGSGKSTQLVQYLADSGIANDGSIVCTQPRKIAAISLAQRVSEEAAGCFTDNHVVAYPTYSSSQEFKSRVIFTTDHCLLQHCMNGSALDGISYILVDEAHERSLSTDLLLALIKNKLLERMDLRLIIMSATADASKLSDYFYGCGTFHVSGRTFPVDIKYLPRVNGRETSGFASYVSDTIEAVANIHNSEGEGDILAFLTSQIEVEHACESFSDPRAVVLPMHGKLSAEEQSRVFKNYPGKRKIIFSTNIAETSLTIRGMKYVVDSGMMKESRYQPKNGMNVLRVTWITQSSANQRAGRAGRTAPGKCFRLYSEEEFYAMELHQEPEIRKVHLGTAVLRILALGVRDVHEFEFVDSPNPEAIDKAVENLVHLGAIIPRDDGYLLTATGQSLVKFNIEPRLGKMILDCVASGLGKEGLVLAAVMANASSIFCRVGSDEAKLKADCLKIPFCHPDGDLFTLLSVYKKWEEEKGNGNKWCWENSINAKSMRRCQETVRELESCLKQEISTIIPTYWTWEPDRRTSHDKSLKQIILSCLVENLAVFSGHDKLGYQVALTGQNVQLHPSCSLLVFGKYPGWVAFGEILSSSNNYLICVTVVDYDDLCKLETPFDRQKIESSKLHMEPITGVANSVLKRFCGRSCQNLHRLISQLRRDCMDDRINIEVDFQGEEIQIFAMEKDLWEVYVSVSNALDREERWLQDECLERTLYPARGGPGGPPQVALLGSGGEIKHLELDKHYLTVEIFHPNAQTLVEKDLRCIIDQNVDGGIVSVHNMAGSGHVASTNPTKWGRLTFLTPDKAEYAVKILNDLEFEGAVLKAVPVHISPDHCNLPFPAVRATASWPRRPSKGIALVTCPKGEAPRIVQDLFLLTIVNRYCYVNCEVSTKRENCIFVRGIPRDASEKEIREAFHSVTSRKILDIHVPRGPAMAQPSEATCAEALVREIREFMPEKNFPDKNFRVEVLTPGPDDYTMKARITFDGSLHLEAAKALDHLEGRVLPGCLPWQTIQCHHVFTTSITCSARVYNVVKDEVLSQLKGFEREKGITYKTEPNENGAFRVRVTASGTKIIADLRRMLERLMKGKTLDLSHPGLTHSLLHLVLTRDGINILRAVENATGTHILYDRQRLNVRIFGTTQKIEQAEKRLLDSLVQLHEQKQLEIKLKGLGRPPSLMKEVIRWFGPDLGLLKLRAPGTEFTLNTRRHVLYVRGSMDAKQRVEEAIAEVAASIGCCTGMMGQTSTDSNSCPICLCELDEPYKLESCGHTFCRTCLIDQFESAIRSREGFPLCCLKEGCRRLIILLDLKALLSNEWIDELFRASLGYFVASNAATYRFCPTADCPSVYKVTSAHLDTEKLFVCGACYAETCRKCHLEYHPGVTCEQYMEYKADPDLSLTEWRKGRENVRDCPAKCGFVVEKVDGCNHVACRCLKHVCWSCMAFFNTSEECYSHLRAVHEPILLDGLHLVDI</sequence>
<feature type="domain" description="Helicase C-terminal" evidence="19">
    <location>
        <begin position="496"/>
        <end position="662"/>
    </location>
</feature>
<dbReference type="InterPro" id="IPR056248">
    <property type="entry name" value="RBD_DEAH11/12"/>
</dbReference>
<dbReference type="GO" id="GO:0005524">
    <property type="term" value="F:ATP binding"/>
    <property type="evidence" value="ECO:0007669"/>
    <property type="project" value="UniProtKB-KW"/>
</dbReference>
<dbReference type="PROSITE" id="PS51873">
    <property type="entry name" value="TRIAD"/>
    <property type="match status" value="1"/>
</dbReference>
<reference evidence="21" key="1">
    <citation type="journal article" date="2022" name="Cell">
        <title>Repeat-based holocentromeres influence genome architecture and karyotype evolution.</title>
        <authorList>
            <person name="Hofstatter P.G."/>
            <person name="Thangavel G."/>
            <person name="Lux T."/>
            <person name="Neumann P."/>
            <person name="Vondrak T."/>
            <person name="Novak P."/>
            <person name="Zhang M."/>
            <person name="Costa L."/>
            <person name="Castellani M."/>
            <person name="Scott A."/>
            <person name="Toegelov H."/>
            <person name="Fuchs J."/>
            <person name="Mata-Sucre Y."/>
            <person name="Dias Y."/>
            <person name="Vanzela A.L.L."/>
            <person name="Huettel B."/>
            <person name="Almeida C.C.S."/>
            <person name="Simkova H."/>
            <person name="Souza G."/>
            <person name="Pedrosa-Harand A."/>
            <person name="Macas J."/>
            <person name="Mayer K.F.X."/>
            <person name="Houben A."/>
            <person name="Marques A."/>
        </authorList>
    </citation>
    <scope>NUCLEOTIDE SEQUENCE</scope>
    <source>
        <strain evidence="21">RhyBre1mFocal</strain>
    </source>
</reference>
<dbReference type="EC" id="3.6.4.13" evidence="2"/>
<comment type="caution">
    <text evidence="21">The sequence shown here is derived from an EMBL/GenBank/DDBJ whole genome shotgun (WGS) entry which is preliminary data.</text>
</comment>
<protein>
    <recommendedName>
        <fullName evidence="2">RNA helicase</fullName>
        <ecNumber evidence="2">3.6.4.13</ecNumber>
    </recommendedName>
</protein>
<dbReference type="Gene3D" id="3.40.50.300">
    <property type="entry name" value="P-loop containing nucleotide triphosphate hydrolases"/>
    <property type="match status" value="2"/>
</dbReference>
<dbReference type="FunFam" id="3.40.50.300:FF:002114">
    <property type="entry name" value="ATP-dependent RNA helicase DEAH12 chloroplastic"/>
    <property type="match status" value="1"/>
</dbReference>
<dbReference type="Proteomes" id="UP001151287">
    <property type="component" value="Unassembled WGS sequence"/>
</dbReference>
<dbReference type="InterPro" id="IPR007502">
    <property type="entry name" value="Helicase-assoc_dom"/>
</dbReference>
<comment type="similarity">
    <text evidence="1">Belongs to the DEAD box helicase family. DEAH subfamily.</text>
</comment>
<dbReference type="CDD" id="cd22585">
    <property type="entry name" value="Rcat_RBR_DEAH12-like"/>
    <property type="match status" value="1"/>
</dbReference>
<dbReference type="Pfam" id="PF24638">
    <property type="entry name" value="KH_DEAH11_1st"/>
    <property type="match status" value="1"/>
</dbReference>
<evidence type="ECO:0000313" key="22">
    <source>
        <dbReference type="Proteomes" id="UP001151287"/>
    </source>
</evidence>
<dbReference type="SMART" id="SM00487">
    <property type="entry name" value="DEXDc"/>
    <property type="match status" value="1"/>
</dbReference>
<dbReference type="InterPro" id="IPR002867">
    <property type="entry name" value="IBR_dom"/>
</dbReference>
<evidence type="ECO:0000256" key="6">
    <source>
        <dbReference type="ARBA" id="ARBA00022741"/>
    </source>
</evidence>
<dbReference type="InterPro" id="IPR001841">
    <property type="entry name" value="Znf_RING"/>
</dbReference>
<dbReference type="InterPro" id="IPR011709">
    <property type="entry name" value="DEAD-box_helicase_OB_fold"/>
</dbReference>
<dbReference type="Gene3D" id="1.20.120.1750">
    <property type="match status" value="1"/>
</dbReference>
<dbReference type="CDD" id="cd20335">
    <property type="entry name" value="BRcat_RBR"/>
    <property type="match status" value="1"/>
</dbReference>
<keyword evidence="6" id="KW-0547">Nucleotide-binding</keyword>
<dbReference type="SMART" id="SM00647">
    <property type="entry name" value="IBR"/>
    <property type="match status" value="2"/>
</dbReference>
<dbReference type="GO" id="GO:0008270">
    <property type="term" value="F:zinc ion binding"/>
    <property type="evidence" value="ECO:0007669"/>
    <property type="project" value="UniProtKB-KW"/>
</dbReference>
<evidence type="ECO:0000259" key="20">
    <source>
        <dbReference type="PROSITE" id="PS51873"/>
    </source>
</evidence>
<evidence type="ECO:0000313" key="21">
    <source>
        <dbReference type="EMBL" id="KAJ1699617.1"/>
    </source>
</evidence>
<keyword evidence="8" id="KW-0833">Ubl conjugation pathway</keyword>
<keyword evidence="7 14" id="KW-0863">Zinc-finger</keyword>
<dbReference type="PROSITE" id="PS00518">
    <property type="entry name" value="ZF_RING_1"/>
    <property type="match status" value="1"/>
</dbReference>
<dbReference type="CDD" id="cd17917">
    <property type="entry name" value="DEXHc_RHA-like"/>
    <property type="match status" value="1"/>
</dbReference>
<keyword evidence="5" id="KW-0677">Repeat</keyword>
<dbReference type="PROSITE" id="PS00028">
    <property type="entry name" value="ZINC_FINGER_C2H2_1"/>
    <property type="match status" value="1"/>
</dbReference>
<dbReference type="FunFam" id="1.20.120.1750:FF:000020">
    <property type="entry name" value="ATP-dependent RNA helicase DEAH12 chloroplastic"/>
    <property type="match status" value="1"/>
</dbReference>
<dbReference type="InterPro" id="IPR027370">
    <property type="entry name" value="Znf-RING_euk"/>
</dbReference>
<dbReference type="GO" id="GO:0016787">
    <property type="term" value="F:hydrolase activity"/>
    <property type="evidence" value="ECO:0007669"/>
    <property type="project" value="UniProtKB-KW"/>
</dbReference>
<dbReference type="InterPro" id="IPR056246">
    <property type="entry name" value="KH_DEAH11/12_1st"/>
</dbReference>
<evidence type="ECO:0000256" key="12">
    <source>
        <dbReference type="ARBA" id="ARBA00022840"/>
    </source>
</evidence>
<dbReference type="OrthoDB" id="10009520at2759"/>
<dbReference type="SMART" id="SM00184">
    <property type="entry name" value="RING"/>
    <property type="match status" value="1"/>
</dbReference>
<feature type="region of interest" description="Disordered" evidence="16">
    <location>
        <begin position="18"/>
        <end position="70"/>
    </location>
</feature>
<evidence type="ECO:0000256" key="16">
    <source>
        <dbReference type="SAM" id="MobiDB-lite"/>
    </source>
</evidence>
<dbReference type="PANTHER" id="PTHR18934:SF81">
    <property type="entry name" value="ATP-DEPENDENT RNA HELICASE DEAH11, CHLOROPLASTIC-RELATED"/>
    <property type="match status" value="1"/>
</dbReference>
<keyword evidence="10" id="KW-0347">Helicase</keyword>
<dbReference type="Pfam" id="PF13445">
    <property type="entry name" value="zf-RING_UBOX"/>
    <property type="match status" value="1"/>
</dbReference>
<evidence type="ECO:0000256" key="5">
    <source>
        <dbReference type="ARBA" id="ARBA00022737"/>
    </source>
</evidence>
<dbReference type="InterPro" id="IPR056245">
    <property type="entry name" value="KH_DEAH11/12"/>
</dbReference>
<evidence type="ECO:0000256" key="2">
    <source>
        <dbReference type="ARBA" id="ARBA00012552"/>
    </source>
</evidence>
<keyword evidence="22" id="KW-1185">Reference proteome</keyword>
<evidence type="ECO:0000259" key="17">
    <source>
        <dbReference type="PROSITE" id="PS50089"/>
    </source>
</evidence>
<dbReference type="InterPro" id="IPR013087">
    <property type="entry name" value="Znf_C2H2_type"/>
</dbReference>
<dbReference type="Pfam" id="PF24475">
    <property type="entry name" value="RBD_DEAH11"/>
    <property type="match status" value="1"/>
</dbReference>
<dbReference type="Pfam" id="PF00270">
    <property type="entry name" value="DEAD"/>
    <property type="match status" value="1"/>
</dbReference>
<keyword evidence="15" id="KW-0175">Coiled coil</keyword>
<evidence type="ECO:0000256" key="9">
    <source>
        <dbReference type="ARBA" id="ARBA00022801"/>
    </source>
</evidence>
<keyword evidence="9" id="KW-0378">Hydrolase</keyword>
<evidence type="ECO:0000256" key="11">
    <source>
        <dbReference type="ARBA" id="ARBA00022833"/>
    </source>
</evidence>
<dbReference type="CDD" id="cd00590">
    <property type="entry name" value="RRM_SF"/>
    <property type="match status" value="1"/>
</dbReference>
<dbReference type="PANTHER" id="PTHR18934">
    <property type="entry name" value="ATP-DEPENDENT RNA HELICASE"/>
    <property type="match status" value="1"/>
</dbReference>
<proteinExistence type="inferred from homology"/>
<dbReference type="PROSITE" id="PS51192">
    <property type="entry name" value="HELICASE_ATP_BIND_1"/>
    <property type="match status" value="1"/>
</dbReference>
<evidence type="ECO:0000256" key="10">
    <source>
        <dbReference type="ARBA" id="ARBA00022806"/>
    </source>
</evidence>
<feature type="compositionally biased region" description="Low complexity" evidence="16">
    <location>
        <begin position="20"/>
        <end position="36"/>
    </location>
</feature>
<dbReference type="CDD" id="cd18791">
    <property type="entry name" value="SF2_C_RHA"/>
    <property type="match status" value="1"/>
</dbReference>
<evidence type="ECO:0000256" key="7">
    <source>
        <dbReference type="ARBA" id="ARBA00022771"/>
    </source>
</evidence>
<dbReference type="PROSITE" id="PS51194">
    <property type="entry name" value="HELICASE_CTER"/>
    <property type="match status" value="1"/>
</dbReference>
<evidence type="ECO:0000256" key="3">
    <source>
        <dbReference type="ARBA" id="ARBA00022679"/>
    </source>
</evidence>
<evidence type="ECO:0000256" key="13">
    <source>
        <dbReference type="ARBA" id="ARBA00047984"/>
    </source>
</evidence>
<organism evidence="21 22">
    <name type="scientific">Rhynchospora breviuscula</name>
    <dbReference type="NCBI Taxonomy" id="2022672"/>
    <lineage>
        <taxon>Eukaryota</taxon>
        <taxon>Viridiplantae</taxon>
        <taxon>Streptophyta</taxon>
        <taxon>Embryophyta</taxon>
        <taxon>Tracheophyta</taxon>
        <taxon>Spermatophyta</taxon>
        <taxon>Magnoliopsida</taxon>
        <taxon>Liliopsida</taxon>
        <taxon>Poales</taxon>
        <taxon>Cyperaceae</taxon>
        <taxon>Cyperoideae</taxon>
        <taxon>Rhynchosporeae</taxon>
        <taxon>Rhynchospora</taxon>
    </lineage>
</organism>
<keyword evidence="11" id="KW-0862">Zinc</keyword>
<dbReference type="InterPro" id="IPR056244">
    <property type="entry name" value="RRM_DEAH11/12"/>
</dbReference>
<feature type="domain" description="RING-type" evidence="20">
    <location>
        <begin position="1554"/>
        <end position="1764"/>
    </location>
</feature>
<dbReference type="InterPro" id="IPR013083">
    <property type="entry name" value="Znf_RING/FYVE/PHD"/>
</dbReference>
<dbReference type="SUPFAM" id="SSF54928">
    <property type="entry name" value="RNA-binding domain, RBD"/>
    <property type="match status" value="1"/>
</dbReference>
<dbReference type="PROSITE" id="PS00690">
    <property type="entry name" value="DEAH_ATP_HELICASE"/>
    <property type="match status" value="1"/>
</dbReference>
<dbReference type="Pfam" id="PF07717">
    <property type="entry name" value="OB_NTP_bind"/>
    <property type="match status" value="1"/>
</dbReference>
<dbReference type="Pfam" id="PF01485">
    <property type="entry name" value="IBR"/>
    <property type="match status" value="1"/>
</dbReference>
<evidence type="ECO:0000259" key="19">
    <source>
        <dbReference type="PROSITE" id="PS51194"/>
    </source>
</evidence>
<dbReference type="GO" id="GO:0003724">
    <property type="term" value="F:RNA helicase activity"/>
    <property type="evidence" value="ECO:0007669"/>
    <property type="project" value="UniProtKB-EC"/>
</dbReference>
<dbReference type="EMBL" id="JAMQYH010000002">
    <property type="protein sequence ID" value="KAJ1699617.1"/>
    <property type="molecule type" value="Genomic_DNA"/>
</dbReference>